<dbReference type="InterPro" id="IPR036188">
    <property type="entry name" value="FAD/NAD-bd_sf"/>
</dbReference>
<evidence type="ECO:0000256" key="4">
    <source>
        <dbReference type="RuleBase" id="RU004273"/>
    </source>
</evidence>
<dbReference type="Pfam" id="PF01593">
    <property type="entry name" value="Amino_oxidase"/>
    <property type="match status" value="2"/>
</dbReference>
<dbReference type="InterPro" id="IPR006186">
    <property type="entry name" value="Ser/Thr-sp_prot-phosphatase"/>
</dbReference>
<evidence type="ECO:0000256" key="6">
    <source>
        <dbReference type="SAM" id="MobiDB-lite"/>
    </source>
</evidence>
<organism evidence="8 9">
    <name type="scientific">Steinernema hermaphroditum</name>
    <dbReference type="NCBI Taxonomy" id="289476"/>
    <lineage>
        <taxon>Eukaryota</taxon>
        <taxon>Metazoa</taxon>
        <taxon>Ecdysozoa</taxon>
        <taxon>Nematoda</taxon>
        <taxon>Chromadorea</taxon>
        <taxon>Rhabditida</taxon>
        <taxon>Tylenchina</taxon>
        <taxon>Panagrolaimomorpha</taxon>
        <taxon>Strongyloidoidea</taxon>
        <taxon>Steinernematidae</taxon>
        <taxon>Steinernema</taxon>
    </lineage>
</organism>
<dbReference type="GO" id="GO:0003682">
    <property type="term" value="F:chromatin binding"/>
    <property type="evidence" value="ECO:0007669"/>
    <property type="project" value="TreeGrafter"/>
</dbReference>
<dbReference type="Gene3D" id="1.10.10.10">
    <property type="entry name" value="Winged helix-like DNA-binding domain superfamily/Winged helix DNA-binding domain"/>
    <property type="match status" value="1"/>
</dbReference>
<evidence type="ECO:0000256" key="3">
    <source>
        <dbReference type="ARBA" id="ARBA00023002"/>
    </source>
</evidence>
<dbReference type="SMART" id="SM00156">
    <property type="entry name" value="PP2Ac"/>
    <property type="match status" value="1"/>
</dbReference>
<comment type="similarity">
    <text evidence="4">Belongs to the PPP phosphatase family.</text>
</comment>
<dbReference type="SUPFAM" id="SSF56300">
    <property type="entry name" value="Metallo-dependent phosphatases"/>
    <property type="match status" value="1"/>
</dbReference>
<dbReference type="Gene3D" id="3.90.660.10">
    <property type="match status" value="1"/>
</dbReference>
<dbReference type="EMBL" id="JAUCMV010000001">
    <property type="protein sequence ID" value="KAK0424552.1"/>
    <property type="molecule type" value="Genomic_DNA"/>
</dbReference>
<feature type="domain" description="SWIRM" evidence="7">
    <location>
        <begin position="714"/>
        <end position="812"/>
    </location>
</feature>
<dbReference type="InterPro" id="IPR002937">
    <property type="entry name" value="Amino_oxidase"/>
</dbReference>
<dbReference type="InterPro" id="IPR050281">
    <property type="entry name" value="Flavin_monoamine_oxidase"/>
</dbReference>
<keyword evidence="3" id="KW-0560">Oxidoreductase</keyword>
<dbReference type="PROSITE" id="PS50934">
    <property type="entry name" value="SWIRM"/>
    <property type="match status" value="1"/>
</dbReference>
<keyword evidence="4" id="KW-0378">Hydrolase</keyword>
<evidence type="ECO:0000313" key="9">
    <source>
        <dbReference type="Proteomes" id="UP001175271"/>
    </source>
</evidence>
<dbReference type="InterPro" id="IPR004843">
    <property type="entry name" value="Calcineurin-like_PHP"/>
</dbReference>
<dbReference type="Gene3D" id="3.50.50.60">
    <property type="entry name" value="FAD/NAD(P)-binding domain"/>
    <property type="match status" value="2"/>
</dbReference>
<comment type="similarity">
    <text evidence="2">Belongs to the flavin monoamine oxidase family.</text>
</comment>
<feature type="compositionally biased region" description="Acidic residues" evidence="6">
    <location>
        <begin position="1421"/>
        <end position="1430"/>
    </location>
</feature>
<feature type="compositionally biased region" description="Acidic residues" evidence="6">
    <location>
        <begin position="1445"/>
        <end position="1455"/>
    </location>
</feature>
<dbReference type="Pfam" id="PF04433">
    <property type="entry name" value="SWIRM"/>
    <property type="match status" value="1"/>
</dbReference>
<dbReference type="InterPro" id="IPR009057">
    <property type="entry name" value="Homeodomain-like_sf"/>
</dbReference>
<dbReference type="Gene3D" id="1.10.287.80">
    <property type="entry name" value="ATP synthase, gamma subunit, helix hairpin domain"/>
    <property type="match status" value="1"/>
</dbReference>
<dbReference type="SUPFAM" id="SSF46689">
    <property type="entry name" value="Homeodomain-like"/>
    <property type="match status" value="1"/>
</dbReference>
<evidence type="ECO:0000256" key="5">
    <source>
        <dbReference type="SAM" id="Coils"/>
    </source>
</evidence>
<dbReference type="Proteomes" id="UP001175271">
    <property type="component" value="Unassembled WGS sequence"/>
</dbReference>
<dbReference type="GO" id="GO:0050660">
    <property type="term" value="F:flavin adenine dinucleotide binding"/>
    <property type="evidence" value="ECO:0007669"/>
    <property type="project" value="TreeGrafter"/>
</dbReference>
<feature type="region of interest" description="Disordered" evidence="6">
    <location>
        <begin position="89"/>
        <end position="114"/>
    </location>
</feature>
<comment type="catalytic activity">
    <reaction evidence="4">
        <text>O-phospho-L-threonyl-[protein] + H2O = L-threonyl-[protein] + phosphate</text>
        <dbReference type="Rhea" id="RHEA:47004"/>
        <dbReference type="Rhea" id="RHEA-COMP:11060"/>
        <dbReference type="Rhea" id="RHEA-COMP:11605"/>
        <dbReference type="ChEBI" id="CHEBI:15377"/>
        <dbReference type="ChEBI" id="CHEBI:30013"/>
        <dbReference type="ChEBI" id="CHEBI:43474"/>
        <dbReference type="ChEBI" id="CHEBI:61977"/>
        <dbReference type="EC" id="3.1.3.16"/>
    </reaction>
</comment>
<sequence length="1455" mass="164988">MDTPDRISANLSSSYEAQRFWDSEAATTLLDDYISLKVDIVPNRLQWLQQEIYKNSGFEYHKSTLLRHLRRRKIELYGLPEVPEVPEKQMKTGAEKYPDGDMEEDKQKLDDNSLVSPFDSMENDLRTEEDRRVNFIGLPTNSTKITKDLQLEGAKLEFETLLNRIEEEDKTAFYRWVRQHAWARTGRRQFGAKEKPKVNLDNFLSRHLNFYDDRLNYTPEEIISLIAQVKEIIKVEGTLVDVPFPVAIVGDIHGQYADLHRIFSVFSTKNPELPGSLCQRYLFLGDYVDRGPCSLEVICCLLVHKIYYPKMFYLIRGNHEHSSINRVYGFHEEIVSRFPPPQCNQLYSAFNDLFAYFPLAALVGGRILCMHGGISSEVKTLNDIRKLKRPIHEPSVSELACDLLWADPMLDLSGFVPNPMRGISVFFGEDALEKVCADLNVDMIIRGHQVMQNGVGFYCGKRLLTIFSAPRYYPGRNNKGAVLNITGEGRIGIIMLSPTSKMLQGYHRFSETFDRFEPDTSYTERTSSAESLTLPESEAVTRMPVSITITKPPGTSPKSVLTSIRRSLQVNSVPPAKNKPMRLLKVASPLQEVTARDIPTQRTVDETQGDTAVTCLRESTFMSDYNVSSRSVTASPLDDTGDGDFEMQDAPLEMKVPENGDAAEWARRTRKRASEGVQPTARSAKATEELIAELFLDKDSVVDIGAWEDDDVSLRYAAMSCRLPFDRLTSQEMSVFGDIVVDESTTMMYLFIRNRILQQWVTDPMVEVSLVAVLNIIPAPYNSDMRLVRRIHSFLDRFGFINYGVYIRATPIRTLKKKVVVIGAGASGLAAARKLRDFGLEVIVLEARPRFGGRVMSYRCIKGGGKACADLGAMFITGMRGNPLLTLASQNQTRLHQFDGRCPIYCPSGRPLDVRKDEMIEKAFNNFLQACAFISEELKITELQGRKLSLGETFDILVKAKEVETQRKRLDFWKRLETLVAQEKEVKEDAKKVLQQMRQLSSNIEKMEEKYREEYGVRNLTEFFEGSEDLDDVEDEILYGSMKMELAELCEKYDTLKRSDDELCGALSNMRAMEPVEVYMNAADRNALDFHLANLEYANGTSLYNICLQHWDQDDSYELKGTHVSAQDGLSTIINHQAIDLHVKRMAMVTKIVYKPDGCTVMYKQKNTASSRDDWERSDECEEARIEADAVLCTLPLGILKRSLTHPSDGVVFDPPLPPEKIGAIERLGFGSLNKLVLFFEKAFWDTSIDAYGRMSQSKISRGELYMFFAPYDQPVLVAMFAGEAADIVQKFSKPMIVERTMNVLRAMFHHCPKEPIESCLTKWHLDQFTRGCYSHIPPGATGEEYDILAQPVRALNGVNRVYFAGEHTNRNYPATVHGAYLSGLREAGRIADELIGTPYGNSEYRQRVRAQAGLPKEEVIDLDDDEEVETPPKVPRVESADVPIDFDDESEHSN</sequence>
<dbReference type="EC" id="3.1.3.16" evidence="4"/>
<dbReference type="InterPro" id="IPR007526">
    <property type="entry name" value="SWIRM"/>
</dbReference>
<dbReference type="Gene3D" id="3.60.21.10">
    <property type="match status" value="1"/>
</dbReference>
<evidence type="ECO:0000256" key="1">
    <source>
        <dbReference type="ARBA" id="ARBA00004123"/>
    </source>
</evidence>
<dbReference type="FunFam" id="1.10.10.10:FF:000064">
    <property type="entry name" value="Lysine-specific histone demethylase 1A"/>
    <property type="match status" value="1"/>
</dbReference>
<evidence type="ECO:0000313" key="8">
    <source>
        <dbReference type="EMBL" id="KAK0424552.1"/>
    </source>
</evidence>
<evidence type="ECO:0000256" key="2">
    <source>
        <dbReference type="ARBA" id="ARBA00005995"/>
    </source>
</evidence>
<dbReference type="PROSITE" id="PS00125">
    <property type="entry name" value="SER_THR_PHOSPHATASE"/>
    <property type="match status" value="1"/>
</dbReference>
<gene>
    <name evidence="8" type="ORF">QR680_008720</name>
</gene>
<dbReference type="PRINTS" id="PR00114">
    <property type="entry name" value="STPHPHTASE"/>
</dbReference>
<evidence type="ECO:0000259" key="7">
    <source>
        <dbReference type="PROSITE" id="PS50934"/>
    </source>
</evidence>
<feature type="region of interest" description="Disordered" evidence="6">
    <location>
        <begin position="1414"/>
        <end position="1455"/>
    </location>
</feature>
<proteinExistence type="inferred from homology"/>
<keyword evidence="5" id="KW-0175">Coiled coil</keyword>
<keyword evidence="9" id="KW-1185">Reference proteome</keyword>
<feature type="coiled-coil region" evidence="5">
    <location>
        <begin position="976"/>
        <end position="1014"/>
    </location>
</feature>
<dbReference type="SUPFAM" id="SSF54373">
    <property type="entry name" value="FAD-linked reductases, C-terminal domain"/>
    <property type="match status" value="1"/>
</dbReference>
<dbReference type="PANTHER" id="PTHR10742:SF386">
    <property type="entry name" value="LYSINE-SPECIFIC HISTONE DEMETHYLASE 1A"/>
    <property type="match status" value="1"/>
</dbReference>
<feature type="compositionally biased region" description="Basic and acidic residues" evidence="6">
    <location>
        <begin position="89"/>
        <end position="111"/>
    </location>
</feature>
<comment type="subcellular location">
    <subcellularLocation>
        <location evidence="1">Nucleus</location>
    </subcellularLocation>
</comment>
<protein>
    <recommendedName>
        <fullName evidence="4">Serine/threonine-protein phosphatase</fullName>
        <ecNumber evidence="4">3.1.3.16</ecNumber>
    </recommendedName>
</protein>
<reference evidence="8" key="1">
    <citation type="submission" date="2023-06" db="EMBL/GenBank/DDBJ databases">
        <title>Genomic analysis of the entomopathogenic nematode Steinernema hermaphroditum.</title>
        <authorList>
            <person name="Schwarz E.M."/>
            <person name="Heppert J.K."/>
            <person name="Baniya A."/>
            <person name="Schwartz H.T."/>
            <person name="Tan C.-H."/>
            <person name="Antoshechkin I."/>
            <person name="Sternberg P.W."/>
            <person name="Goodrich-Blair H."/>
            <person name="Dillman A.R."/>
        </authorList>
    </citation>
    <scope>NUCLEOTIDE SEQUENCE</scope>
    <source>
        <strain evidence="8">PS9179</strain>
        <tissue evidence="8">Whole animal</tissue>
    </source>
</reference>
<dbReference type="GO" id="GO:0004722">
    <property type="term" value="F:protein serine/threonine phosphatase activity"/>
    <property type="evidence" value="ECO:0007669"/>
    <property type="project" value="UniProtKB-EC"/>
</dbReference>
<dbReference type="GO" id="GO:0140682">
    <property type="term" value="F:FAD-dependent H3K4me/H3K4me3 demethylase activity"/>
    <property type="evidence" value="ECO:0007669"/>
    <property type="project" value="UniProtKB-ARBA"/>
</dbReference>
<dbReference type="SUPFAM" id="SSF51905">
    <property type="entry name" value="FAD/NAD(P)-binding domain"/>
    <property type="match status" value="1"/>
</dbReference>
<name>A0AA39IHN8_9BILA</name>
<dbReference type="InterPro" id="IPR029052">
    <property type="entry name" value="Metallo-depent_PP-like"/>
</dbReference>
<comment type="caution">
    <text evidence="8">The sequence shown here is derived from an EMBL/GenBank/DDBJ whole genome shotgun (WGS) entry which is preliminary data.</text>
</comment>
<dbReference type="PANTHER" id="PTHR10742">
    <property type="entry name" value="FLAVIN MONOAMINE OXIDASE"/>
    <property type="match status" value="1"/>
</dbReference>
<dbReference type="InterPro" id="IPR036388">
    <property type="entry name" value="WH-like_DNA-bd_sf"/>
</dbReference>
<dbReference type="Pfam" id="PF00149">
    <property type="entry name" value="Metallophos"/>
    <property type="match status" value="1"/>
</dbReference>
<dbReference type="GO" id="GO:0005634">
    <property type="term" value="C:nucleus"/>
    <property type="evidence" value="ECO:0007669"/>
    <property type="project" value="UniProtKB-SubCell"/>
</dbReference>
<accession>A0AA39IHN8</accession>